<dbReference type="AlphaFoldDB" id="A0A0D6XMS5"/>
<dbReference type="InterPro" id="IPR042092">
    <property type="entry name" value="PsdUridine_s_RsuA/RluB/E/F_cat"/>
</dbReference>
<dbReference type="Gene3D" id="3.30.70.1560">
    <property type="entry name" value="Alpha-L RNA-binding motif"/>
    <property type="match status" value="1"/>
</dbReference>
<dbReference type="CDD" id="cd00165">
    <property type="entry name" value="S4"/>
    <property type="match status" value="1"/>
</dbReference>
<dbReference type="EC" id="5.4.99.-" evidence="5"/>
<dbReference type="STRING" id="569857.TP70_09520"/>
<dbReference type="PROSITE" id="PS01149">
    <property type="entry name" value="PSI_RSU"/>
    <property type="match status" value="1"/>
</dbReference>
<protein>
    <recommendedName>
        <fullName evidence="5">Pseudouridine synthase</fullName>
        <ecNumber evidence="5">5.4.99.-</ecNumber>
    </recommendedName>
</protein>
<dbReference type="SUPFAM" id="SSF55120">
    <property type="entry name" value="Pseudouridine synthase"/>
    <property type="match status" value="1"/>
</dbReference>
<dbReference type="InterPro" id="IPR002942">
    <property type="entry name" value="S4_RNA-bd"/>
</dbReference>
<dbReference type="GO" id="GO:0000455">
    <property type="term" value="P:enzyme-directed rRNA pseudouridine synthesis"/>
    <property type="evidence" value="ECO:0007669"/>
    <property type="project" value="UniProtKB-ARBA"/>
</dbReference>
<dbReference type="FunFam" id="3.30.70.1560:FF:000001">
    <property type="entry name" value="Pseudouridine synthase"/>
    <property type="match status" value="1"/>
</dbReference>
<reference evidence="8 10" key="2">
    <citation type="submission" date="2018-06" db="EMBL/GenBank/DDBJ databases">
        <authorList>
            <consortium name="Pathogen Informatics"/>
            <person name="Doyle S."/>
        </authorList>
    </citation>
    <scope>NUCLEOTIDE SEQUENCE [LARGE SCALE GENOMIC DNA]</scope>
    <source>
        <strain evidence="8 10">NCTC13832</strain>
    </source>
</reference>
<dbReference type="NCBIfam" id="TIGR00093">
    <property type="entry name" value="pseudouridine synthase"/>
    <property type="match status" value="1"/>
</dbReference>
<dbReference type="Proteomes" id="UP000254100">
    <property type="component" value="Unassembled WGS sequence"/>
</dbReference>
<evidence type="ECO:0000259" key="6">
    <source>
        <dbReference type="SMART" id="SM00363"/>
    </source>
</evidence>
<evidence type="ECO:0000256" key="1">
    <source>
        <dbReference type="ARBA" id="ARBA00008348"/>
    </source>
</evidence>
<dbReference type="CDD" id="cd02553">
    <property type="entry name" value="PseudoU_synth_RsuA"/>
    <property type="match status" value="1"/>
</dbReference>
<dbReference type="GO" id="GO:0120159">
    <property type="term" value="F:rRNA pseudouridine synthase activity"/>
    <property type="evidence" value="ECO:0007669"/>
    <property type="project" value="UniProtKB-ARBA"/>
</dbReference>
<keyword evidence="9" id="KW-1185">Reference proteome</keyword>
<name>A0A0D6XMS5_9STAP</name>
<dbReference type="SUPFAM" id="SSF55174">
    <property type="entry name" value="Alpha-L RNA-binding motif"/>
    <property type="match status" value="1"/>
</dbReference>
<dbReference type="InterPro" id="IPR018496">
    <property type="entry name" value="PsdUridine_synth_RsuA/RluB_CS"/>
</dbReference>
<dbReference type="GO" id="GO:0003723">
    <property type="term" value="F:RNA binding"/>
    <property type="evidence" value="ECO:0007669"/>
    <property type="project" value="UniProtKB-KW"/>
</dbReference>
<dbReference type="Gene3D" id="3.10.290.10">
    <property type="entry name" value="RNA-binding S4 domain"/>
    <property type="match status" value="1"/>
</dbReference>
<sequence>MRLDKFLANMGVGTRNEVKAMLKKGQVTVNGQTIKSPKQQINPEADDVRVDGQQVMFEPYVYLMLHKPAGVISATEDPSQKTVIDLIPEYAHLNLFPVGRLDKDTEGLLLITNDGTFNHRLMSPNKHVPKQYYVELAKPVAPNAVAQFKAGIELKEGLLKPATLEILEPSHTARVTIHEGKYHQVKRMFHAVDNEVVYLKREAIGVLQLDAQLEKGAYRKLTEAEIALFPE</sequence>
<dbReference type="GO" id="GO:0005829">
    <property type="term" value="C:cytosol"/>
    <property type="evidence" value="ECO:0007669"/>
    <property type="project" value="UniProtKB-ARBA"/>
</dbReference>
<dbReference type="Proteomes" id="UP000032366">
    <property type="component" value="Unassembled WGS sequence"/>
</dbReference>
<dbReference type="InterPro" id="IPR000748">
    <property type="entry name" value="PsdUridine_synth_RsuA/RluB/E/F"/>
</dbReference>
<organism evidence="8 10">
    <name type="scientific">Staphylococcus microti</name>
    <dbReference type="NCBI Taxonomy" id="569857"/>
    <lineage>
        <taxon>Bacteria</taxon>
        <taxon>Bacillati</taxon>
        <taxon>Bacillota</taxon>
        <taxon>Bacilli</taxon>
        <taxon>Bacillales</taxon>
        <taxon>Staphylococcaceae</taxon>
        <taxon>Staphylococcus</taxon>
    </lineage>
</organism>
<dbReference type="OrthoDB" id="9807213at2"/>
<keyword evidence="2 4" id="KW-0694">RNA-binding</keyword>
<evidence type="ECO:0000256" key="5">
    <source>
        <dbReference type="RuleBase" id="RU003887"/>
    </source>
</evidence>
<accession>A0A0D6XMS5</accession>
<evidence type="ECO:0000256" key="3">
    <source>
        <dbReference type="ARBA" id="ARBA00023235"/>
    </source>
</evidence>
<dbReference type="PANTHER" id="PTHR47683:SF4">
    <property type="entry name" value="PSEUDOURIDINE SYNTHASE"/>
    <property type="match status" value="1"/>
</dbReference>
<evidence type="ECO:0000256" key="4">
    <source>
        <dbReference type="PROSITE-ProRule" id="PRU00182"/>
    </source>
</evidence>
<dbReference type="InterPro" id="IPR020094">
    <property type="entry name" value="TruA/RsuA/RluB/E/F_N"/>
</dbReference>
<keyword evidence="3 5" id="KW-0413">Isomerase</keyword>
<reference evidence="7 9" key="1">
    <citation type="submission" date="2015-01" db="EMBL/GenBank/DDBJ databases">
        <authorList>
            <person name="Guo J."/>
        </authorList>
    </citation>
    <scope>NUCLEOTIDE SEQUENCE [LARGE SCALE GENOMIC DNA]</scope>
    <source>
        <strain evidence="7 9">DSM 22147</strain>
    </source>
</reference>
<dbReference type="InterPro" id="IPR050343">
    <property type="entry name" value="RsuA_PseudoU_synthase"/>
</dbReference>
<dbReference type="Pfam" id="PF00849">
    <property type="entry name" value="PseudoU_synth_2"/>
    <property type="match status" value="1"/>
</dbReference>
<evidence type="ECO:0000313" key="7">
    <source>
        <dbReference type="EMBL" id="KIX90114.1"/>
    </source>
</evidence>
<dbReference type="EMBL" id="UHDT01000001">
    <property type="protein sequence ID" value="SUM57779.1"/>
    <property type="molecule type" value="Genomic_DNA"/>
</dbReference>
<gene>
    <name evidence="8" type="primary">rsuA</name>
    <name evidence="8" type="ORF">NCTC13832_01468</name>
    <name evidence="7" type="ORF">TP70_09520</name>
</gene>
<dbReference type="RefSeq" id="WP_044361244.1">
    <property type="nucleotide sequence ID" value="NZ_JXWY01000100.1"/>
</dbReference>
<dbReference type="FunFam" id="3.10.290.10:FF:000003">
    <property type="entry name" value="Pseudouridine synthase"/>
    <property type="match status" value="1"/>
</dbReference>
<dbReference type="SMART" id="SM00363">
    <property type="entry name" value="S4"/>
    <property type="match status" value="1"/>
</dbReference>
<comment type="similarity">
    <text evidence="1 5">Belongs to the pseudouridine synthase RsuA family.</text>
</comment>
<dbReference type="InterPro" id="IPR036986">
    <property type="entry name" value="S4_RNA-bd_sf"/>
</dbReference>
<dbReference type="Gene3D" id="3.30.70.580">
    <property type="entry name" value="Pseudouridine synthase I, catalytic domain, N-terminal subdomain"/>
    <property type="match status" value="1"/>
</dbReference>
<dbReference type="InterPro" id="IPR020103">
    <property type="entry name" value="PsdUridine_synth_cat_dom_sf"/>
</dbReference>
<feature type="domain" description="RNA-binding S4" evidence="6">
    <location>
        <begin position="1"/>
        <end position="64"/>
    </location>
</feature>
<evidence type="ECO:0000313" key="8">
    <source>
        <dbReference type="EMBL" id="SUM57779.1"/>
    </source>
</evidence>
<evidence type="ECO:0000256" key="2">
    <source>
        <dbReference type="ARBA" id="ARBA00022884"/>
    </source>
</evidence>
<dbReference type="Pfam" id="PF01479">
    <property type="entry name" value="S4"/>
    <property type="match status" value="1"/>
</dbReference>
<dbReference type="PROSITE" id="PS50889">
    <property type="entry name" value="S4"/>
    <property type="match status" value="1"/>
</dbReference>
<evidence type="ECO:0000313" key="10">
    <source>
        <dbReference type="Proteomes" id="UP000254100"/>
    </source>
</evidence>
<dbReference type="InterPro" id="IPR006145">
    <property type="entry name" value="PsdUridine_synth_RsuA/RluA"/>
</dbReference>
<evidence type="ECO:0000313" key="9">
    <source>
        <dbReference type="Proteomes" id="UP000032366"/>
    </source>
</evidence>
<dbReference type="PANTHER" id="PTHR47683">
    <property type="entry name" value="PSEUDOURIDINE SYNTHASE FAMILY PROTEIN-RELATED"/>
    <property type="match status" value="1"/>
</dbReference>
<dbReference type="EMBL" id="JXWY01000100">
    <property type="protein sequence ID" value="KIX90114.1"/>
    <property type="molecule type" value="Genomic_DNA"/>
</dbReference>
<proteinExistence type="inferred from homology"/>